<dbReference type="InterPro" id="IPR008930">
    <property type="entry name" value="Terpenoid_cyclase/PrenylTrfase"/>
</dbReference>
<protein>
    <submittedName>
        <fullName evidence="12">Complement component 5 protein</fullName>
    </submittedName>
</protein>
<dbReference type="InterPro" id="IPR040839">
    <property type="entry name" value="MG4"/>
</dbReference>
<dbReference type="Pfam" id="PF21309">
    <property type="entry name" value="C5_CUB"/>
    <property type="match status" value="1"/>
</dbReference>
<feature type="domain" description="NTR" evidence="11">
    <location>
        <begin position="1536"/>
        <end position="1681"/>
    </location>
</feature>
<dbReference type="InterPro" id="IPR011626">
    <property type="entry name" value="Alpha-macroglobulin_TED"/>
</dbReference>
<evidence type="ECO:0000256" key="8">
    <source>
        <dbReference type="ARBA" id="ARBA00023180"/>
    </source>
</evidence>
<dbReference type="Gene3D" id="1.50.10.20">
    <property type="match status" value="1"/>
</dbReference>
<keyword evidence="5 9" id="KW-0732">Signal</keyword>
<dbReference type="FunFam" id="2.60.40.1930:FF:000001">
    <property type="entry name" value="CD109 isoform 3"/>
    <property type="match status" value="1"/>
</dbReference>
<dbReference type="CDD" id="cd00017">
    <property type="entry name" value="ANATO"/>
    <property type="match status" value="1"/>
</dbReference>
<dbReference type="InterPro" id="IPR011625">
    <property type="entry name" value="A2M_N_BRD"/>
</dbReference>
<evidence type="ECO:0000313" key="12">
    <source>
        <dbReference type="EMBL" id="ACH56749.1"/>
    </source>
</evidence>
<sequence>MKLLFIISFVALLRSNIGQERTYLVTAPKIFRVGATETVVIQTYGYTNSLRVLISLSSYPDRKKIFSEGGVTINKENGFQASLHLTISPKDLPRKKNEKQYVYLKARSEDFNQEGKVPVTYHNGMLFIQTDKPVYTPDQSVKFRIYSLNEEVKPARRPVVITFQDPEGVKVDYAEYEDITGIISAPDFKIPSNPKYGLWKIEAVYKNDFSTSTSTQFEIKEYVLPTFQISIKPEKNYISFKEFERFTITITASYFYKKTITSAYVFIRFGILEKDGTKHLLPHAAQTLRMSNGEVTVQFNTKAATEVIHRGSIEDLDGDFLYIGVTIQDSSAEISEDADYTRVMFTESPYTINLVATPLFIKPKLPYYIIAQVKDILGQPVGDTTVTISTEAVFEGGERRELIAEDLNQEKQTRRDDGTVLFIFNAPADIQELEFKIKVITLDDDLPISKSYTAEAYQSVSKSYPYITWTGGFQKFHVGDYLNVNLVASSPYLNKIKHFHYQVVSKGKIVLFETKDRPVGNQIFSLNIPITREMIPSARLIAYYVVTGENNGELVVDSLWFDVEEKCLNNQQILLSTDSVVYKPGSQMDLRISAQPNSLVALSSIDTAVYAIRKGSKLSIEKVLLDAEKHDLGCGAGAGRNNADVFKRAGLMFLTNANAKALPDTDTKCDVILRPKRDLKVMAEIRKKVARFTNPLDQKCCMDGMKNYPLRHSCTARASRIKLPDPRRTIFLECCNFAQTLRLKSESDLTLGRMELNNEFELEPPRIRSIFQKAGCGKSIEIPESSDSQHLLKVLPDSLTTWEVQGVGISGTGICVADPIKVTVYQDVILKAKLPYSVVRGEQVQLRASVYSYQRAKTKVCVQLSTDEGTCLFKGSQTSIEGRQHTACQRRTLEGFSALPFTFTILPLKIGVHNINFTLKTQFSANEITVHKLNVVPEGIKKEKNFPYVLDPANVLGRMVRRIEIHLKTPLNILPNVKPKNVLTVQGDIIGESMSIALDPEGVHKLTNLPRGSAESELMNVAPIYFIYNYLERTNNWNVMGPNRLKIQLNMKKQMKDGITSIMSFRTKNVYSYSMWKDRQGSTWLTAFVLRVFAQVNDYLTMDEQAMCSTITWLISNCQNSDGSFQELSNYVPSRFQVIKDETKERTMYLTAFTSIAIQKAFYTCETETVRKSILKADEYLSHHLENVKSTLVLAMTAYALALRNQNSRFAYRALEKLKYEASVKGNPPSHRFWKDISEKSASGVEVTARIVETTSYALLAVLHSTDKTYGNPIVQWLTEQQRYGGGFLSTQDTVTALESLTEYVINMKRTKLSMSITVDYRRLGHIQKFELNEEKAFTRPLEIEKNDNVVVRSSGRTGTAIVNMRTVYYVISAPSETCDFSLRIEATKVISDTRPAGVETVYRLEACAQYIPRPEEYVYESGHSVMEITLNTGLIPEEDDLKILLYGVDGLISDYRVSDKSVILQVDSIPSDDLFCVGFRVYEMMKVGMVTAVPFTVYDYHSPDRRCTIFYNPTGENKLLKLCSGDECKCMKAECSEIQPLLDITLDAQNKREAACSRGPVYAYKVQILSSEEQFNFIKYNATIVEIFMTVDAVEENSVVTLIKKDTCSDVTLNNEQTYLIMGKNSLRLRPSSTFMYEYPLDSSNWIEMWPSEKECSGEACGIFLQQMEDFSISLLINGC</sequence>
<dbReference type="Pfam" id="PF01821">
    <property type="entry name" value="ANATO"/>
    <property type="match status" value="1"/>
</dbReference>
<dbReference type="SUPFAM" id="SSF47686">
    <property type="entry name" value="Anaphylotoxins (complement system)"/>
    <property type="match status" value="1"/>
</dbReference>
<feature type="domain" description="Anaphylatoxin-like" evidence="10">
    <location>
        <begin position="700"/>
        <end position="735"/>
    </location>
</feature>
<comment type="similarity">
    <text evidence="2">Belongs to the protease inhibitor I39 (alpha-2-macroglobulin) family.</text>
</comment>
<dbReference type="InterPro" id="IPR018081">
    <property type="entry name" value="Anaphylatoxin_comp_syst"/>
</dbReference>
<reference evidence="12" key="1">
    <citation type="submission" date="2008-06" db="EMBL/GenBank/DDBJ databases">
        <title>Molecular Cloning and Characterization of Complement C5 in the Nurse Shark, Ginglymostoma cirratum.</title>
        <authorList>
            <person name="Graham M.D."/>
            <person name="Shin D.-H."/>
            <person name="Smith S.L."/>
        </authorList>
    </citation>
    <scope>NUCLEOTIDE SEQUENCE</scope>
</reference>
<dbReference type="Gene3D" id="1.20.91.20">
    <property type="entry name" value="Anaphylotoxins (complement system)"/>
    <property type="match status" value="1"/>
</dbReference>
<dbReference type="InterPro" id="IPR041425">
    <property type="entry name" value="C3/4/5_MG1"/>
</dbReference>
<keyword evidence="4" id="KW-0646">Protease inhibitor</keyword>
<dbReference type="SMART" id="SM01360">
    <property type="entry name" value="A2M"/>
    <property type="match status" value="1"/>
</dbReference>
<keyword evidence="7" id="KW-1015">Disulfide bond</keyword>
<dbReference type="SUPFAM" id="SSF49410">
    <property type="entry name" value="Alpha-macroglobulin receptor domain"/>
    <property type="match status" value="1"/>
</dbReference>
<accession>C7S852</accession>
<dbReference type="Gene3D" id="2.60.40.10">
    <property type="entry name" value="Immunoglobulins"/>
    <property type="match status" value="2"/>
</dbReference>
<dbReference type="Pfam" id="PF01835">
    <property type="entry name" value="MG2"/>
    <property type="match status" value="1"/>
</dbReference>
<dbReference type="GO" id="GO:0004867">
    <property type="term" value="F:serine-type endopeptidase inhibitor activity"/>
    <property type="evidence" value="ECO:0007669"/>
    <property type="project" value="UniProtKB-KW"/>
</dbReference>
<keyword evidence="8" id="KW-0325">Glycoprotein</keyword>
<dbReference type="SMART" id="SM00643">
    <property type="entry name" value="C345C"/>
    <property type="match status" value="1"/>
</dbReference>
<dbReference type="Gene3D" id="6.20.50.160">
    <property type="match status" value="1"/>
</dbReference>
<dbReference type="Gene3D" id="2.60.40.690">
    <property type="entry name" value="Alpha-macroglobulin, receptor-binding domain"/>
    <property type="match status" value="1"/>
</dbReference>
<keyword evidence="3" id="KW-0964">Secreted</keyword>
<keyword evidence="6" id="KW-0722">Serine protease inhibitor</keyword>
<dbReference type="InterPro" id="IPR009048">
    <property type="entry name" value="A-macroglobulin_rcpt-bd"/>
</dbReference>
<dbReference type="Pfam" id="PF07678">
    <property type="entry name" value="TED_complement"/>
    <property type="match status" value="1"/>
</dbReference>
<dbReference type="Pfam" id="PF17790">
    <property type="entry name" value="MG1"/>
    <property type="match status" value="1"/>
</dbReference>
<dbReference type="Pfam" id="PF17791">
    <property type="entry name" value="MG3"/>
    <property type="match status" value="1"/>
</dbReference>
<dbReference type="SMART" id="SM01361">
    <property type="entry name" value="A2M_recep"/>
    <property type="match status" value="1"/>
</dbReference>
<dbReference type="CDD" id="cd02896">
    <property type="entry name" value="complement_C3_C4_C5"/>
    <property type="match status" value="1"/>
</dbReference>
<dbReference type="PROSITE" id="PS01178">
    <property type="entry name" value="ANAPHYLATOXIN_2"/>
    <property type="match status" value="1"/>
</dbReference>
<dbReference type="InterPro" id="IPR001599">
    <property type="entry name" value="Macroglobln_a2"/>
</dbReference>
<dbReference type="Pfam" id="PF07677">
    <property type="entry name" value="A2M_recep"/>
    <property type="match status" value="1"/>
</dbReference>
<dbReference type="SUPFAM" id="SSF50242">
    <property type="entry name" value="TIMP-like"/>
    <property type="match status" value="1"/>
</dbReference>
<dbReference type="InterPro" id="IPR001134">
    <property type="entry name" value="Netrin_domain"/>
</dbReference>
<feature type="chain" id="PRO_5002984394" evidence="9">
    <location>
        <begin position="19"/>
        <end position="1681"/>
    </location>
</feature>
<dbReference type="EMBL" id="EU797190">
    <property type="protein sequence ID" value="ACH56749.1"/>
    <property type="molecule type" value="mRNA"/>
</dbReference>
<proteinExistence type="evidence at transcript level"/>
<dbReference type="InterPro" id="IPR000020">
    <property type="entry name" value="Anaphylatoxin/fibulin"/>
</dbReference>
<evidence type="ECO:0000256" key="5">
    <source>
        <dbReference type="ARBA" id="ARBA00022729"/>
    </source>
</evidence>
<dbReference type="InterPro" id="IPR050473">
    <property type="entry name" value="A2M/Complement_sys"/>
</dbReference>
<evidence type="ECO:0000256" key="7">
    <source>
        <dbReference type="ARBA" id="ARBA00023157"/>
    </source>
</evidence>
<evidence type="ECO:0000256" key="6">
    <source>
        <dbReference type="ARBA" id="ARBA00022900"/>
    </source>
</evidence>
<dbReference type="InterPro" id="IPR018933">
    <property type="entry name" value="Netrin_module_non-TIMP"/>
</dbReference>
<dbReference type="InterPro" id="IPR008993">
    <property type="entry name" value="TIMP-like_OB-fold"/>
</dbReference>
<dbReference type="SMART" id="SM01359">
    <property type="entry name" value="A2M_N_2"/>
    <property type="match status" value="1"/>
</dbReference>
<comment type="subcellular location">
    <subcellularLocation>
        <location evidence="1">Secreted</location>
    </subcellularLocation>
</comment>
<dbReference type="Gene3D" id="2.20.130.20">
    <property type="match status" value="1"/>
</dbReference>
<dbReference type="PANTHER" id="PTHR11412">
    <property type="entry name" value="MACROGLOBULIN / COMPLEMENT"/>
    <property type="match status" value="1"/>
</dbReference>
<evidence type="ECO:0000256" key="4">
    <source>
        <dbReference type="ARBA" id="ARBA00022690"/>
    </source>
</evidence>
<evidence type="ECO:0000256" key="9">
    <source>
        <dbReference type="SAM" id="SignalP"/>
    </source>
</evidence>
<evidence type="ECO:0000259" key="11">
    <source>
        <dbReference type="PROSITE" id="PS50189"/>
    </source>
</evidence>
<dbReference type="InterPro" id="IPR002890">
    <property type="entry name" value="MG2"/>
</dbReference>
<dbReference type="Pfam" id="PF07703">
    <property type="entry name" value="A2M_BRD"/>
    <property type="match status" value="1"/>
</dbReference>
<feature type="signal peptide" evidence="9">
    <location>
        <begin position="1"/>
        <end position="18"/>
    </location>
</feature>
<organism evidence="12">
    <name type="scientific">Ginglymostoma cirratum</name>
    <name type="common">Nurse shark</name>
    <name type="synonym">Squalus cirratus</name>
    <dbReference type="NCBI Taxonomy" id="7801"/>
    <lineage>
        <taxon>Eukaryota</taxon>
        <taxon>Metazoa</taxon>
        <taxon>Chordata</taxon>
        <taxon>Craniata</taxon>
        <taxon>Vertebrata</taxon>
        <taxon>Chondrichthyes</taxon>
        <taxon>Elasmobranchii</taxon>
        <taxon>Galeomorphii</taxon>
        <taxon>Galeoidea</taxon>
        <taxon>Orectolobiformes</taxon>
        <taxon>Ginglymostomatidae</taxon>
        <taxon>Ginglymostoma</taxon>
    </lineage>
</organism>
<dbReference type="InterPro" id="IPR013783">
    <property type="entry name" value="Ig-like_fold"/>
</dbReference>
<evidence type="ECO:0000259" key="10">
    <source>
        <dbReference type="PROSITE" id="PS01178"/>
    </source>
</evidence>
<evidence type="ECO:0000256" key="3">
    <source>
        <dbReference type="ARBA" id="ARBA00022525"/>
    </source>
</evidence>
<dbReference type="PROSITE" id="PS50189">
    <property type="entry name" value="NTR"/>
    <property type="match status" value="1"/>
</dbReference>
<dbReference type="Gene3D" id="2.60.120.1540">
    <property type="match status" value="1"/>
</dbReference>
<dbReference type="InterPro" id="IPR036595">
    <property type="entry name" value="A-macroglobulin_rcpt-bd_sf"/>
</dbReference>
<dbReference type="Pfam" id="PF17789">
    <property type="entry name" value="MG4"/>
    <property type="match status" value="1"/>
</dbReference>
<evidence type="ECO:0000256" key="1">
    <source>
        <dbReference type="ARBA" id="ARBA00004613"/>
    </source>
</evidence>
<dbReference type="GO" id="GO:0005615">
    <property type="term" value="C:extracellular space"/>
    <property type="evidence" value="ECO:0007669"/>
    <property type="project" value="InterPro"/>
</dbReference>
<dbReference type="Gene3D" id="2.40.50.120">
    <property type="match status" value="1"/>
</dbReference>
<dbReference type="Gene3D" id="2.60.40.1940">
    <property type="match status" value="1"/>
</dbReference>
<evidence type="ECO:0000256" key="2">
    <source>
        <dbReference type="ARBA" id="ARBA00010952"/>
    </source>
</evidence>
<dbReference type="Pfam" id="PF00207">
    <property type="entry name" value="A2M"/>
    <property type="match status" value="1"/>
</dbReference>
<dbReference type="SMART" id="SM00104">
    <property type="entry name" value="ANATO"/>
    <property type="match status" value="1"/>
</dbReference>
<gene>
    <name evidence="12" type="primary">C5</name>
</gene>
<name>C7S852_GINCI</name>
<dbReference type="Pfam" id="PF01759">
    <property type="entry name" value="NTR"/>
    <property type="match status" value="1"/>
</dbReference>
<dbReference type="InterPro" id="IPR048843">
    <property type="entry name" value="C5_CUB"/>
</dbReference>
<dbReference type="InterPro" id="IPR041555">
    <property type="entry name" value="MG3"/>
</dbReference>
<dbReference type="PANTHER" id="PTHR11412:SF83">
    <property type="entry name" value="COMPLEMENT C5"/>
    <property type="match status" value="1"/>
</dbReference>
<dbReference type="Gene3D" id="2.60.40.1930">
    <property type="match status" value="3"/>
</dbReference>
<dbReference type="SUPFAM" id="SSF48239">
    <property type="entry name" value="Terpenoid cyclases/Protein prenyltransferases"/>
    <property type="match status" value="1"/>
</dbReference>